<gene>
    <name evidence="7" type="ORF">ACFSUS_04185</name>
</gene>
<protein>
    <submittedName>
        <fullName evidence="7">SdrD B-like domain-containing protein</fullName>
    </submittedName>
</protein>
<comment type="subcellular location">
    <subcellularLocation>
        <location evidence="1">Secreted</location>
    </subcellularLocation>
</comment>
<comment type="caution">
    <text evidence="7">The sequence shown here is derived from an EMBL/GenBank/DDBJ whole genome shotgun (WGS) entry which is preliminary data.</text>
</comment>
<dbReference type="InterPro" id="IPR001434">
    <property type="entry name" value="OmcB-like_DUF11"/>
</dbReference>
<evidence type="ECO:0000313" key="8">
    <source>
        <dbReference type="Proteomes" id="UP001597469"/>
    </source>
</evidence>
<organism evidence="7 8">
    <name type="scientific">Spirosoma soli</name>
    <dbReference type="NCBI Taxonomy" id="1770529"/>
    <lineage>
        <taxon>Bacteria</taxon>
        <taxon>Pseudomonadati</taxon>
        <taxon>Bacteroidota</taxon>
        <taxon>Cytophagia</taxon>
        <taxon>Cytophagales</taxon>
        <taxon>Cytophagaceae</taxon>
        <taxon>Spirosoma</taxon>
    </lineage>
</organism>
<dbReference type="Proteomes" id="UP001597469">
    <property type="component" value="Unassembled WGS sequence"/>
</dbReference>
<keyword evidence="8" id="KW-1185">Reference proteome</keyword>
<feature type="chain" id="PRO_5047344968" evidence="4">
    <location>
        <begin position="24"/>
        <end position="2619"/>
    </location>
</feature>
<feature type="signal peptide" evidence="4">
    <location>
        <begin position="1"/>
        <end position="23"/>
    </location>
</feature>
<keyword evidence="2" id="KW-0964">Secreted</keyword>
<reference evidence="8" key="1">
    <citation type="journal article" date="2019" name="Int. J. Syst. Evol. Microbiol.">
        <title>The Global Catalogue of Microorganisms (GCM) 10K type strain sequencing project: providing services to taxonomists for standard genome sequencing and annotation.</title>
        <authorList>
            <consortium name="The Broad Institute Genomics Platform"/>
            <consortium name="The Broad Institute Genome Sequencing Center for Infectious Disease"/>
            <person name="Wu L."/>
            <person name="Ma J."/>
        </authorList>
    </citation>
    <scope>NUCLEOTIDE SEQUENCE [LARGE SCALE GENOMIC DNA]</scope>
    <source>
        <strain evidence="8">KCTC 42805</strain>
    </source>
</reference>
<dbReference type="SUPFAM" id="SSF63825">
    <property type="entry name" value="YWTD domain"/>
    <property type="match status" value="1"/>
</dbReference>
<proteinExistence type="predicted"/>
<evidence type="ECO:0000256" key="2">
    <source>
        <dbReference type="ARBA" id="ARBA00022525"/>
    </source>
</evidence>
<dbReference type="NCBIfam" id="TIGR01451">
    <property type="entry name" value="B_ant_repeat"/>
    <property type="match status" value="2"/>
</dbReference>
<dbReference type="Pfam" id="PF01345">
    <property type="entry name" value="DUF11"/>
    <property type="match status" value="2"/>
</dbReference>
<evidence type="ECO:0000259" key="5">
    <source>
        <dbReference type="Pfam" id="PF01345"/>
    </source>
</evidence>
<dbReference type="InterPro" id="IPR033764">
    <property type="entry name" value="Sdr_B"/>
</dbReference>
<keyword evidence="3 4" id="KW-0732">Signal</keyword>
<feature type="domain" description="DUF11" evidence="5">
    <location>
        <begin position="1338"/>
        <end position="1438"/>
    </location>
</feature>
<sequence length="2619" mass="266863">MRTSTVKRFFLFLVLIVSLVSSSLESLGQTITGTVYRDFNSNGIYESIANPANATYGEPGIAGVIVTAYGSASTTAPISTTTSATGGYTLAVGSTSQYRLEFTNLVSGDFVSFSGANNGTNIQFVAGGTTNANLGVNYAQNYCDTQNPPVYATRFVQNAIPANSNFTDDVVVSFPYTTSGTSTTPSRWARAGQVGSVWGLAYDRTRRKVYSAAFLKRHAGFGPSGTGAIYSTDVTGNATNATTLVNLDLLGFDTGTDPHETLPNDPLQPSHDSNSFLQVGKMGLGGLTISDDDQYLYTINLFDRKLYRIPTTSPTAANIISWSIPSPCTNVLDFRPFAVKYYRGKVYVGVTCTSESNQDRTALGQPGNTRITATVYEFDGTTFTQVLSFALSNFKRGRVGDNGMAGSESDRWHPWLTNTNVGSWLSAENGDQYAYPQPLLSDIDFDVNGEMIVSIMDRFGHQMGYRNYPPDANDNTLIRGWANGDQLRAARCSSANQFTLESNGSVCGRPVASASAQNNQGPGGGEFYYQDNALNDFHREISNGGISLLAGSNELAVSAMDPVNNTFTGGIRWFNNTTGTTTRGFQLYSSTDPGSFGKASGTGDLVLQCASAPIEIGNRVWADLNNNGVQDAGELPLVGVQVTLKGAGLPPSGATVTTDAKGEYYFSSGNGASATGYAYGLPLSYGGSYSLSFPTSFSSLILSSKNNAATGDNADNIDSDVDASGVVNFTLGQAGQNNFSYDVAYLTTSACVLSAAITGTTCNTATNQYTVTGTINFANAGTGPFTISDGQATTTLAAGTSPQSFTLSGASLMANQSVHTLTVTSAGSDCGVASTTYTAPASCAGVSTPTCTLNAVATAGSCSTVNNGGTVSSVYNSSVTVSLVNPTVGTLTITDGSQTLTFAVTPSTNVITGVFNGLSADNSTHVVTISLPGCGNTTAIYQAPNPCQPVALNSSLKLDKQVSLSKAQKGNVLTYTLVLTNTGSTPASTVVRDSLGSGLTYVSGSASAPDGTVFTAGKPVSLWSIPNISSGQSLSMTFRVTADSTGILYNFATIPGDTAIVCTSVPVVVCTGDQYTFRLTAKPGRSSYRWYRNGEELTSQTSNVLDVVQPGEYSLAVDNVTGKCPDFSCCPFIVEENALPTFTANIILPTCTGGSSQNNGQIVLTNFQGSYTYQYSQGADFNPAASLSGPAKAVPINGILVNSLQNAATTTQYTVRVYNTSGCYTDVTLTLPVTQCSCLLEVTTATASQCQTATNQYSVSGTLSLTNAQAGTLTITDGNTTTTLSVTAGQTTAPFALTGLSSGTGSHTLTANLNGCSTARTTYTAPASCQQNSPSTTLSLTKFVDKPKASQGSILTYTLILTNGGSTSRSTTVRDSLSTGATYVPGSATASTGTSFVAGAPISVWTIPNIAAGQSLSLTYQAKADSAGILYNMATIPGDTAIVCTSIPVEVCAGKPFTIRLTAPAGRSKYQWFRTANGVTTELTSFTTNILDITQLGEYKLSVDSLSGKCPNFSCCPFIVEEDKLAAIKATTTPVSCVGSTPQTNGQIVLTNFQGSYTYQYSEGTSFNAGAVLSGSAKLIPTNGVLASTLVNPTGDKHYTVRIYNNWGCFTDLTVTLQPSQCNCSVAAVTATASQCEPTTNQYSITGTVSISNSSAGILTISDGAFSTTLSVNAGQTSASFSLTGLPSGTGSHSLTASIIGCSSASATYTAPVSCSVAPVLPPALALAITPGECLSATNQYTLSGTLSLTNTQASSLTLTDGLVSTTVSLTAGQTTASFALTGLSSGTNNHTVTLSGTGYSPISTTYTAPSSCSVAPVLPPALALAITPGECLSATNQYTLSGTLSLTNAQTSSLTITDGLVSTTVSLTAGQTTASFALTGLSSGTNTHTLTVSGQGYSPISTTYTAPVSCSVAPVLPPALALAITPGECLSATNQYTLSGTLSLTNAQASSLTITDGLVSTTVSLTAGQTTASFALTGLSSGTNTHTLTVSGQGYSPISTTYTAPVSCSVAPILPPALALAITPGECQTATNQYTLSGTLSLTNTQAASLTITDGLVSTTVSLTAGQTTASFSLTGLSSGTNTHTVTVSGQGYSPVSATYTAPVSCSVAPVLPPALALAITPGECLSATNQYTLSGTLSLTNAQASSLTITDGLVSTTVSLTAGQTTASFALTGLSSGTNTHTVTVSGTGYNPVSATYTAPSSCSVAPVLPPALALAITPGECLSATNQYTLSGTLSLTNAQASSLTITDGLVSTTVSLTAGQTTASFSLTGLSSGTNTHTVTVSGQGYSPISTTYTAPVSCSVAPILPPALALAITPGECQTATNQYTLSGTLSLTNTQAASLTITDGLVSTTVSLTAGQTTASFSLTGLSSGTNTHTVTVSGQGYSPVSATYTAPVSCSVAPVLPPALALAITPGECLSATNQYTLSGTLSLSNAQTSSLTITDGLVSTTVSLTAGQTTASFALTGLSSGTNTHTLTVSGQGYSSISTTYTAPSSCSVAPVLPPALALTITPGECLSATNQYTLSGTLSLTNTQASSLTITDGLVSTTVSLTAGQTTASFSLTGLSSGTNTHTVTVSGTGYNPVSATYTAPSSCSVAPVLPPALALAITPGECLSA</sequence>
<dbReference type="InterPro" id="IPR013783">
    <property type="entry name" value="Ig-like_fold"/>
</dbReference>
<evidence type="ECO:0000256" key="1">
    <source>
        <dbReference type="ARBA" id="ARBA00004613"/>
    </source>
</evidence>
<dbReference type="InterPro" id="IPR051172">
    <property type="entry name" value="Chlamydia_OmcB"/>
</dbReference>
<dbReference type="PANTHER" id="PTHR34819:SF3">
    <property type="entry name" value="CELL SURFACE PROTEIN"/>
    <property type="match status" value="1"/>
</dbReference>
<name>A0ABW5M0Y8_9BACT</name>
<dbReference type="InterPro" id="IPR047589">
    <property type="entry name" value="DUF11_rpt"/>
</dbReference>
<evidence type="ECO:0000313" key="7">
    <source>
        <dbReference type="EMBL" id="MFD2569818.1"/>
    </source>
</evidence>
<dbReference type="PANTHER" id="PTHR34819">
    <property type="entry name" value="LARGE CYSTEINE-RICH PERIPLASMIC PROTEIN OMCB"/>
    <property type="match status" value="1"/>
</dbReference>
<evidence type="ECO:0000256" key="4">
    <source>
        <dbReference type="SAM" id="SignalP"/>
    </source>
</evidence>
<dbReference type="EMBL" id="JBHULN010000002">
    <property type="protein sequence ID" value="MFD2569818.1"/>
    <property type="molecule type" value="Genomic_DNA"/>
</dbReference>
<evidence type="ECO:0000256" key="3">
    <source>
        <dbReference type="ARBA" id="ARBA00022729"/>
    </source>
</evidence>
<dbReference type="RefSeq" id="WP_381519498.1">
    <property type="nucleotide sequence ID" value="NZ_JBHULN010000002.1"/>
</dbReference>
<dbReference type="Pfam" id="PF17210">
    <property type="entry name" value="SdrD_B"/>
    <property type="match status" value="1"/>
</dbReference>
<feature type="non-terminal residue" evidence="7">
    <location>
        <position position="2619"/>
    </location>
</feature>
<feature type="domain" description="SD-repeat containing protein B" evidence="6">
    <location>
        <begin position="615"/>
        <end position="744"/>
    </location>
</feature>
<evidence type="ECO:0000259" key="6">
    <source>
        <dbReference type="Pfam" id="PF17210"/>
    </source>
</evidence>
<feature type="domain" description="DUF11" evidence="5">
    <location>
        <begin position="956"/>
        <end position="1056"/>
    </location>
</feature>
<accession>A0ABW5M0Y8</accession>
<dbReference type="SUPFAM" id="SSF117074">
    <property type="entry name" value="Hypothetical protein PA1324"/>
    <property type="match status" value="1"/>
</dbReference>
<dbReference type="Gene3D" id="2.60.40.10">
    <property type="entry name" value="Immunoglobulins"/>
    <property type="match status" value="2"/>
</dbReference>